<evidence type="ECO:0000256" key="6">
    <source>
        <dbReference type="SAM" id="MobiDB-lite"/>
    </source>
</evidence>
<dbReference type="GO" id="GO:0000329">
    <property type="term" value="C:fungal-type vacuole membrane"/>
    <property type="evidence" value="ECO:0007669"/>
    <property type="project" value="UniProtKB-ARBA"/>
</dbReference>
<dbReference type="PANTHER" id="PTHR12431:SF14">
    <property type="entry name" value="LD15323P"/>
    <property type="match status" value="1"/>
</dbReference>
<comment type="subcellular location">
    <subcellularLocation>
        <location evidence="1">Vacuole</location>
    </subcellularLocation>
</comment>
<dbReference type="GO" id="GO:0035091">
    <property type="term" value="F:phosphatidylinositol binding"/>
    <property type="evidence" value="ECO:0007669"/>
    <property type="project" value="InterPro"/>
</dbReference>
<dbReference type="PROSITE" id="PS50192">
    <property type="entry name" value="T_SNARE"/>
    <property type="match status" value="1"/>
</dbReference>
<dbReference type="CDD" id="cd06897">
    <property type="entry name" value="PX_SNARE"/>
    <property type="match status" value="1"/>
</dbReference>
<comment type="function">
    <text evidence="5">Essential for proper morphogenesis of the vacuole. May exist as structural reinforcement on the surface of the vacuolar membrane and be required for maintenance against rupture by osmotic pressure.</text>
</comment>
<dbReference type="InterPro" id="IPR006012">
    <property type="entry name" value="Syntaxin/epimorphin_CS"/>
</dbReference>
<protein>
    <recommendedName>
        <fullName evidence="11">Phox-like protein</fullName>
    </recommendedName>
</protein>
<evidence type="ECO:0000259" key="8">
    <source>
        <dbReference type="PROSITE" id="PS50195"/>
    </source>
</evidence>
<evidence type="ECO:0008006" key="11">
    <source>
        <dbReference type="Google" id="ProtNLM"/>
    </source>
</evidence>
<name>A0A9P4S8C9_9PEZI</name>
<accession>A0A9P4S8C9</accession>
<reference evidence="9" key="1">
    <citation type="journal article" date="2020" name="Stud. Mycol.">
        <title>101 Dothideomycetes genomes: a test case for predicting lifestyles and emergence of pathogens.</title>
        <authorList>
            <person name="Haridas S."/>
            <person name="Albert R."/>
            <person name="Binder M."/>
            <person name="Bloem J."/>
            <person name="Labutti K."/>
            <person name="Salamov A."/>
            <person name="Andreopoulos B."/>
            <person name="Baker S."/>
            <person name="Barry K."/>
            <person name="Bills G."/>
            <person name="Bluhm B."/>
            <person name="Cannon C."/>
            <person name="Castanera R."/>
            <person name="Culley D."/>
            <person name="Daum C."/>
            <person name="Ezra D."/>
            <person name="Gonzalez J."/>
            <person name="Henrissat B."/>
            <person name="Kuo A."/>
            <person name="Liang C."/>
            <person name="Lipzen A."/>
            <person name="Lutzoni F."/>
            <person name="Magnuson J."/>
            <person name="Mondo S."/>
            <person name="Nolan M."/>
            <person name="Ohm R."/>
            <person name="Pangilinan J."/>
            <person name="Park H.-J."/>
            <person name="Ramirez L."/>
            <person name="Alfaro M."/>
            <person name="Sun H."/>
            <person name="Tritt A."/>
            <person name="Yoshinaga Y."/>
            <person name="Zwiers L.-H."/>
            <person name="Turgeon B."/>
            <person name="Goodwin S."/>
            <person name="Spatafora J."/>
            <person name="Crous P."/>
            <person name="Grigoriev I."/>
        </authorList>
    </citation>
    <scope>NUCLEOTIDE SEQUENCE</scope>
    <source>
        <strain evidence="9">CBS 101060</strain>
    </source>
</reference>
<feature type="compositionally biased region" description="Polar residues" evidence="6">
    <location>
        <begin position="266"/>
        <end position="275"/>
    </location>
</feature>
<dbReference type="PANTHER" id="PTHR12431">
    <property type="entry name" value="SORTING NEXIN 17 AND 27"/>
    <property type="match status" value="1"/>
</dbReference>
<evidence type="ECO:0000313" key="9">
    <source>
        <dbReference type="EMBL" id="KAF2837968.1"/>
    </source>
</evidence>
<dbReference type="SUPFAM" id="SSF58038">
    <property type="entry name" value="SNARE fusion complex"/>
    <property type="match status" value="1"/>
</dbReference>
<dbReference type="SUPFAM" id="SSF64268">
    <property type="entry name" value="PX domain"/>
    <property type="match status" value="1"/>
</dbReference>
<dbReference type="AlphaFoldDB" id="A0A9P4S8C9"/>
<dbReference type="InterPro" id="IPR000727">
    <property type="entry name" value="T_SNARE_dom"/>
</dbReference>
<keyword evidence="3" id="KW-0926">Vacuole</keyword>
<dbReference type="GO" id="GO:0097576">
    <property type="term" value="P:vacuole fusion"/>
    <property type="evidence" value="ECO:0007669"/>
    <property type="project" value="UniProtKB-ARBA"/>
</dbReference>
<dbReference type="Pfam" id="PF00787">
    <property type="entry name" value="PX"/>
    <property type="match status" value="1"/>
</dbReference>
<comment type="caution">
    <text evidence="9">The sequence shown here is derived from an EMBL/GenBank/DDBJ whole genome shotgun (WGS) entry which is preliminary data.</text>
</comment>
<feature type="domain" description="PX" evidence="8">
    <location>
        <begin position="4"/>
        <end position="125"/>
    </location>
</feature>
<keyword evidence="4" id="KW-0175">Coiled coil</keyword>
<organism evidence="9 10">
    <name type="scientific">Patellaria atrata CBS 101060</name>
    <dbReference type="NCBI Taxonomy" id="1346257"/>
    <lineage>
        <taxon>Eukaryota</taxon>
        <taxon>Fungi</taxon>
        <taxon>Dikarya</taxon>
        <taxon>Ascomycota</taxon>
        <taxon>Pezizomycotina</taxon>
        <taxon>Dothideomycetes</taxon>
        <taxon>Dothideomycetes incertae sedis</taxon>
        <taxon>Patellariales</taxon>
        <taxon>Patellariaceae</taxon>
        <taxon>Patellaria</taxon>
    </lineage>
</organism>
<feature type="region of interest" description="Disordered" evidence="6">
    <location>
        <begin position="263"/>
        <end position="285"/>
    </location>
</feature>
<evidence type="ECO:0000256" key="4">
    <source>
        <dbReference type="ARBA" id="ARBA00023054"/>
    </source>
</evidence>
<keyword evidence="10" id="KW-1185">Reference proteome</keyword>
<dbReference type="GO" id="GO:0006886">
    <property type="term" value="P:intracellular protein transport"/>
    <property type="evidence" value="ECO:0007669"/>
    <property type="project" value="InterPro"/>
</dbReference>
<dbReference type="CDD" id="cd15858">
    <property type="entry name" value="SNARE_VAM7"/>
    <property type="match status" value="1"/>
</dbReference>
<dbReference type="PROSITE" id="PS00914">
    <property type="entry name" value="SYNTAXIN"/>
    <property type="match status" value="1"/>
</dbReference>
<feature type="domain" description="T-SNARE coiled-coil homology" evidence="7">
    <location>
        <begin position="302"/>
        <end position="364"/>
    </location>
</feature>
<dbReference type="Proteomes" id="UP000799429">
    <property type="component" value="Unassembled WGS sequence"/>
</dbReference>
<dbReference type="InterPro" id="IPR001683">
    <property type="entry name" value="PX_dom"/>
</dbReference>
<sequence length="365" mass="40079">MSPNLSISIPTTTTKAPAGSKAYTAYTVQLVTPLRTTTLQKRYSDFVNLNSALASETGSSPPTQLPSKTWSILPFASGGTVGNPEKVEERREGLEKYLRGILTAGDKKWRNSLAWRQFLGVDDPLSSAAAGAARGASKDISRELDPSSWLDAHREVKAELHTARQFLNKREQATNPSAQHEASAGAKKCLVKSATIIQGMEQALRKFESKDYSGEKLGEREIRRRKDLVGAVRKEREGLDGILNAIAVKSAVAAATQQVQERESDNTGFYGNSSKRVLGGPSVPETEQTRELDNQGLLMLQKDIMQAQDMDVELLGKTVRRMKELGIAINEELAMQAEMLDLLDEDVDRVATKVDIAKKRIGKIR</sequence>
<dbReference type="SMART" id="SM00312">
    <property type="entry name" value="PX"/>
    <property type="match status" value="1"/>
</dbReference>
<evidence type="ECO:0000313" key="10">
    <source>
        <dbReference type="Proteomes" id="UP000799429"/>
    </source>
</evidence>
<dbReference type="EMBL" id="MU006098">
    <property type="protein sequence ID" value="KAF2837968.1"/>
    <property type="molecule type" value="Genomic_DNA"/>
</dbReference>
<dbReference type="GO" id="GO:0007034">
    <property type="term" value="P:vacuolar transport"/>
    <property type="evidence" value="ECO:0007669"/>
    <property type="project" value="UniProtKB-ARBA"/>
</dbReference>
<dbReference type="Gene3D" id="3.30.1520.10">
    <property type="entry name" value="Phox-like domain"/>
    <property type="match status" value="1"/>
</dbReference>
<dbReference type="FunFam" id="1.20.5.110:FF:000058">
    <property type="entry name" value="VAM7p Vacuolar SNARE protein"/>
    <property type="match status" value="1"/>
</dbReference>
<dbReference type="PROSITE" id="PS50195">
    <property type="entry name" value="PX"/>
    <property type="match status" value="1"/>
</dbReference>
<evidence type="ECO:0000259" key="7">
    <source>
        <dbReference type="PROSITE" id="PS50192"/>
    </source>
</evidence>
<comment type="similarity">
    <text evidence="2">Belongs to the syntaxin family.</text>
</comment>
<evidence type="ECO:0000256" key="5">
    <source>
        <dbReference type="ARBA" id="ARBA00054927"/>
    </source>
</evidence>
<dbReference type="OrthoDB" id="428895at2759"/>
<gene>
    <name evidence="9" type="ORF">M501DRAFT_1006453</name>
</gene>
<dbReference type="GO" id="GO:0032456">
    <property type="term" value="P:endocytic recycling"/>
    <property type="evidence" value="ECO:0007669"/>
    <property type="project" value="TreeGrafter"/>
</dbReference>
<evidence type="ECO:0000256" key="3">
    <source>
        <dbReference type="ARBA" id="ARBA00022554"/>
    </source>
</evidence>
<evidence type="ECO:0000256" key="2">
    <source>
        <dbReference type="ARBA" id="ARBA00009063"/>
    </source>
</evidence>
<dbReference type="GO" id="GO:0005769">
    <property type="term" value="C:early endosome"/>
    <property type="evidence" value="ECO:0007669"/>
    <property type="project" value="TreeGrafter"/>
</dbReference>
<dbReference type="SMART" id="SM00397">
    <property type="entry name" value="t_SNARE"/>
    <property type="match status" value="1"/>
</dbReference>
<dbReference type="GO" id="GO:0005484">
    <property type="term" value="F:SNAP receptor activity"/>
    <property type="evidence" value="ECO:0007669"/>
    <property type="project" value="InterPro"/>
</dbReference>
<dbReference type="InterPro" id="IPR036871">
    <property type="entry name" value="PX_dom_sf"/>
</dbReference>
<dbReference type="Gene3D" id="1.20.5.110">
    <property type="match status" value="1"/>
</dbReference>
<evidence type="ECO:0000256" key="1">
    <source>
        <dbReference type="ARBA" id="ARBA00004116"/>
    </source>
</evidence>
<proteinExistence type="inferred from homology"/>